<dbReference type="Gene3D" id="3.60.10.10">
    <property type="entry name" value="Endonuclease/exonuclease/phosphatase"/>
    <property type="match status" value="1"/>
</dbReference>
<proteinExistence type="predicted"/>
<accession>A0AAE1JG61</accession>
<dbReference type="SUPFAM" id="SSF56219">
    <property type="entry name" value="DNase I-like"/>
    <property type="match status" value="1"/>
</dbReference>
<evidence type="ECO:0008006" key="3">
    <source>
        <dbReference type="Google" id="ProtNLM"/>
    </source>
</evidence>
<dbReference type="InterPro" id="IPR036691">
    <property type="entry name" value="Endo/exonu/phosph_ase_sf"/>
</dbReference>
<dbReference type="PANTHER" id="PTHR35218">
    <property type="entry name" value="RNASE H DOMAIN-CONTAINING PROTEIN"/>
    <property type="match status" value="1"/>
</dbReference>
<organism evidence="1 2">
    <name type="scientific">Acacia crassicarpa</name>
    <name type="common">northern wattle</name>
    <dbReference type="NCBI Taxonomy" id="499986"/>
    <lineage>
        <taxon>Eukaryota</taxon>
        <taxon>Viridiplantae</taxon>
        <taxon>Streptophyta</taxon>
        <taxon>Embryophyta</taxon>
        <taxon>Tracheophyta</taxon>
        <taxon>Spermatophyta</taxon>
        <taxon>Magnoliopsida</taxon>
        <taxon>eudicotyledons</taxon>
        <taxon>Gunneridae</taxon>
        <taxon>Pentapetalae</taxon>
        <taxon>rosids</taxon>
        <taxon>fabids</taxon>
        <taxon>Fabales</taxon>
        <taxon>Fabaceae</taxon>
        <taxon>Caesalpinioideae</taxon>
        <taxon>mimosoid clade</taxon>
        <taxon>Acacieae</taxon>
        <taxon>Acacia</taxon>
    </lineage>
</organism>
<dbReference type="PANTHER" id="PTHR35218:SF9">
    <property type="entry name" value="ENDONUCLEASE_EXONUCLEASE_PHOSPHATASE DOMAIN-CONTAINING PROTEIN"/>
    <property type="match status" value="1"/>
</dbReference>
<dbReference type="AlphaFoldDB" id="A0AAE1JG61"/>
<gene>
    <name evidence="1" type="ORF">QN277_022905</name>
</gene>
<reference evidence="1" key="1">
    <citation type="submission" date="2023-10" db="EMBL/GenBank/DDBJ databases">
        <title>Chromosome-level genome of the transformable northern wattle, Acacia crassicarpa.</title>
        <authorList>
            <person name="Massaro I."/>
            <person name="Sinha N.R."/>
            <person name="Poethig S."/>
            <person name="Leichty A.R."/>
        </authorList>
    </citation>
    <scope>NUCLEOTIDE SEQUENCE</scope>
    <source>
        <strain evidence="1">Acra3RX</strain>
        <tissue evidence="1">Leaf</tissue>
    </source>
</reference>
<sequence length="125" mass="14615">METKQKARYVRKIRRRYGFDEEWLVDPIGLSGGLALWWLDSIKVDILFSSSNIIHTRIDGGEFSAPEYITFICRPPVEDDRCLCWQEITRISKNITGSWLCLGDFNYILFSHEKLGGRPRAWCKI</sequence>
<protein>
    <recommendedName>
        <fullName evidence="3">Endonuclease/exonuclease/phosphatase</fullName>
    </recommendedName>
</protein>
<name>A0AAE1JG61_9FABA</name>
<dbReference type="EMBL" id="JAWXYG010000006">
    <property type="protein sequence ID" value="KAK4269796.1"/>
    <property type="molecule type" value="Genomic_DNA"/>
</dbReference>
<dbReference type="Proteomes" id="UP001293593">
    <property type="component" value="Unassembled WGS sequence"/>
</dbReference>
<keyword evidence="2" id="KW-1185">Reference proteome</keyword>
<evidence type="ECO:0000313" key="2">
    <source>
        <dbReference type="Proteomes" id="UP001293593"/>
    </source>
</evidence>
<comment type="caution">
    <text evidence="1">The sequence shown here is derived from an EMBL/GenBank/DDBJ whole genome shotgun (WGS) entry which is preliminary data.</text>
</comment>
<evidence type="ECO:0000313" key="1">
    <source>
        <dbReference type="EMBL" id="KAK4269796.1"/>
    </source>
</evidence>